<evidence type="ECO:0000256" key="3">
    <source>
        <dbReference type="ARBA" id="ARBA00007063"/>
    </source>
</evidence>
<evidence type="ECO:0000256" key="4">
    <source>
        <dbReference type="ARBA" id="ARBA00022676"/>
    </source>
</evidence>
<comment type="similarity">
    <text evidence="3 12">Belongs to the glycosyltransferase 22 family.</text>
</comment>
<dbReference type="PANTHER" id="PTHR22760:SF1">
    <property type="entry name" value="DOL-P-MAN:MAN(7)GLCNAC(2)-PP-DOL ALPHA-1,6-MANNOSYLTRANSFERASE"/>
    <property type="match status" value="1"/>
</dbReference>
<dbReference type="EC" id="2.4.1.-" evidence="12"/>
<protein>
    <recommendedName>
        <fullName evidence="12">Mannosyltransferase</fullName>
        <ecNumber evidence="12">2.4.1.-</ecNumber>
    </recommendedName>
</protein>
<sequence length="133" mass="14105">MLGAAALGVSLASPIWLAPYTKVEESFTLQAVHDILTFGIGAGVAQFDHVHFPGAVPRSFLGPLLLAAPSTPALAVARTLLPLSSSDVQALVRGVLALATWLALLVFAHAVFRARTARAYFFWICAAEFHLPP</sequence>
<evidence type="ECO:0000256" key="11">
    <source>
        <dbReference type="ARBA" id="ARBA00048899"/>
    </source>
</evidence>
<evidence type="ECO:0000256" key="10">
    <source>
        <dbReference type="ARBA" id="ARBA00044721"/>
    </source>
</evidence>
<evidence type="ECO:0000256" key="2">
    <source>
        <dbReference type="ARBA" id="ARBA00004922"/>
    </source>
</evidence>
<evidence type="ECO:0000256" key="1">
    <source>
        <dbReference type="ARBA" id="ARBA00004477"/>
    </source>
</evidence>
<dbReference type="EMBL" id="CP119935">
    <property type="protein sequence ID" value="WFD02786.1"/>
    <property type="molecule type" value="Genomic_DNA"/>
</dbReference>
<comment type="caution">
    <text evidence="12">Lacks conserved residue(s) required for the propagation of feature annotation.</text>
</comment>
<organism evidence="13 14">
    <name type="scientific">Malassezia obtusa</name>
    <dbReference type="NCBI Taxonomy" id="76774"/>
    <lineage>
        <taxon>Eukaryota</taxon>
        <taxon>Fungi</taxon>
        <taxon>Dikarya</taxon>
        <taxon>Basidiomycota</taxon>
        <taxon>Ustilaginomycotina</taxon>
        <taxon>Malasseziomycetes</taxon>
        <taxon>Malasseziales</taxon>
        <taxon>Malasseziaceae</taxon>
        <taxon>Malassezia</taxon>
    </lineage>
</organism>
<dbReference type="GO" id="GO:0006487">
    <property type="term" value="P:protein N-linked glycosylation"/>
    <property type="evidence" value="ECO:0007669"/>
    <property type="project" value="TreeGrafter"/>
</dbReference>
<comment type="function">
    <text evidence="10">Mannosyltransferase that operates in the biosynthetic pathway of dolichol-linked oligosaccharides, the glycan precursors employed in protein asparagine (N)-glycosylation. The assembly of dolichol-linked oligosaccharides begins on the cytosolic side of the endoplasmic reticulum membrane and finishes in its lumen. The sequential addition of sugars to dolichol pyrophosphate produces dolichol-linked oligosaccharides containing fourteen sugars, including two GlcNAcs, nine mannoses and three glucoses. Once assembled, the oligosaccharide is transferred from the lipid to nascent proteins by oligosaccharyltransferases. In the lumen of the endoplasmic reticulum, adds the eighth mannose residue in an alpha-1,6 linkage onto Man(7)GlcNAc(2)-PP-dolichol to produce Man(8)GlcNAc(2)-PP-dolichol.</text>
</comment>
<evidence type="ECO:0000256" key="7">
    <source>
        <dbReference type="ARBA" id="ARBA00022824"/>
    </source>
</evidence>
<dbReference type="AlphaFoldDB" id="A0AAF0E016"/>
<dbReference type="InterPro" id="IPR005599">
    <property type="entry name" value="GPI_mannosylTrfase"/>
</dbReference>
<evidence type="ECO:0000256" key="8">
    <source>
        <dbReference type="ARBA" id="ARBA00022989"/>
    </source>
</evidence>
<evidence type="ECO:0000256" key="12">
    <source>
        <dbReference type="RuleBase" id="RU363075"/>
    </source>
</evidence>
<evidence type="ECO:0000313" key="13">
    <source>
        <dbReference type="EMBL" id="WFD02786.1"/>
    </source>
</evidence>
<keyword evidence="14" id="KW-1185">Reference proteome</keyword>
<feature type="transmembrane region" description="Helical" evidence="12">
    <location>
        <begin position="90"/>
        <end position="112"/>
    </location>
</feature>
<dbReference type="GO" id="GO:0005789">
    <property type="term" value="C:endoplasmic reticulum membrane"/>
    <property type="evidence" value="ECO:0007669"/>
    <property type="project" value="UniProtKB-SubCell"/>
</dbReference>
<proteinExistence type="inferred from homology"/>
<evidence type="ECO:0000256" key="9">
    <source>
        <dbReference type="ARBA" id="ARBA00023136"/>
    </source>
</evidence>
<keyword evidence="7 12" id="KW-0256">Endoplasmic reticulum</keyword>
<keyword evidence="4 12" id="KW-0328">Glycosyltransferase</keyword>
<evidence type="ECO:0000256" key="6">
    <source>
        <dbReference type="ARBA" id="ARBA00022692"/>
    </source>
</evidence>
<accession>A0AAF0E016</accession>
<comment type="pathway">
    <text evidence="2">Protein modification; protein glycosylation.</text>
</comment>
<comment type="subcellular location">
    <subcellularLocation>
        <location evidence="1 12">Endoplasmic reticulum membrane</location>
        <topology evidence="1 12">Multi-pass membrane protein</topology>
    </subcellularLocation>
</comment>
<evidence type="ECO:0000256" key="5">
    <source>
        <dbReference type="ARBA" id="ARBA00022679"/>
    </source>
</evidence>
<name>A0AAF0E016_9BASI</name>
<keyword evidence="6 12" id="KW-0812">Transmembrane</keyword>
<keyword evidence="9 12" id="KW-0472">Membrane</keyword>
<keyword evidence="8 12" id="KW-1133">Transmembrane helix</keyword>
<gene>
    <name evidence="13" type="primary">ECM39</name>
    <name evidence="13" type="ORF">MOBT1_001471</name>
</gene>
<dbReference type="Proteomes" id="UP001214603">
    <property type="component" value="Chromosome 2"/>
</dbReference>
<comment type="catalytic activity">
    <reaction evidence="11">
        <text>an alpha-D-Man-(1-&gt;2)-alpha-D-Man-(1-&gt;2)-alpha-D-Man-(1-&gt;3)-[alpha-D-Man-(1-&gt;2)-alpha-D-Man-(1-&gt;3)-alpha-D-Man-(1-&gt;6)]-beta-D-Man-(1-&gt;4)-beta-D-GlcNAc-(1-&gt;4)-alpha-D-GlcNAc-diphospho-di-trans,poly-cis-dolichol + a di-trans,poly-cis-dolichyl beta-D-mannosyl phosphate = an alpha-D-Man-(1-&gt;2)-alpha-D-Man-(1-&gt;2)-alpha-D-Man-(1-&gt;3)-[alpha-D-Man-(1-&gt;2)-alpha-D-Man-(1-&gt;3)-[alpha-D-Man-(1-&gt;6)]-alpha-D-Man-(1-&gt;6)]-beta-D-Man-(1-&gt;4)-beta-D-GlcNAc-(1-&gt;4)-alpha-D-GlcNAc-diphospho-di-trans,poly-cis-dolichol + a di-trans,poly-cis-dolichyl phosphate + H(+)</text>
        <dbReference type="Rhea" id="RHEA:29535"/>
        <dbReference type="Rhea" id="RHEA-COMP:19498"/>
        <dbReference type="Rhea" id="RHEA-COMP:19501"/>
        <dbReference type="Rhea" id="RHEA-COMP:19518"/>
        <dbReference type="Rhea" id="RHEA-COMP:19519"/>
        <dbReference type="ChEBI" id="CHEBI:15378"/>
        <dbReference type="ChEBI" id="CHEBI:57683"/>
        <dbReference type="ChEBI" id="CHEBI:58211"/>
        <dbReference type="ChEBI" id="CHEBI:132517"/>
        <dbReference type="ChEBI" id="CHEBI:132519"/>
        <dbReference type="EC" id="2.4.1.260"/>
    </reaction>
    <physiologicalReaction direction="left-to-right" evidence="11">
        <dbReference type="Rhea" id="RHEA:29536"/>
    </physiologicalReaction>
</comment>
<keyword evidence="5 13" id="KW-0808">Transferase</keyword>
<dbReference type="GO" id="GO:0052917">
    <property type="term" value="F:dol-P-Man:Man(7)GlcNAc(2)-PP-Dol alpha-1,6-mannosyltransferase activity"/>
    <property type="evidence" value="ECO:0007669"/>
    <property type="project" value="UniProtKB-EC"/>
</dbReference>
<evidence type="ECO:0000313" key="14">
    <source>
        <dbReference type="Proteomes" id="UP001214603"/>
    </source>
</evidence>
<reference evidence="13" key="1">
    <citation type="submission" date="2023-03" db="EMBL/GenBank/DDBJ databases">
        <title>Mating type loci evolution in Malassezia.</title>
        <authorList>
            <person name="Coelho M.A."/>
        </authorList>
    </citation>
    <scope>NUCLEOTIDE SEQUENCE</scope>
    <source>
        <strain evidence="13">CBS 7876</strain>
    </source>
</reference>
<dbReference type="PANTHER" id="PTHR22760">
    <property type="entry name" value="GLYCOSYLTRANSFERASE"/>
    <property type="match status" value="1"/>
</dbReference>